<protein>
    <submittedName>
        <fullName evidence="7">PX domain-containing protein</fullName>
    </submittedName>
</protein>
<keyword evidence="2" id="KW-0677">Repeat</keyword>
<dbReference type="PANTHER" id="PTHR15454:SF35">
    <property type="entry name" value="NISCHARIN"/>
    <property type="match status" value="1"/>
</dbReference>
<dbReference type="PANTHER" id="PTHR15454">
    <property type="entry name" value="NISCHARIN RELATED"/>
    <property type="match status" value="1"/>
</dbReference>
<dbReference type="Proteomes" id="UP000275846">
    <property type="component" value="Unassembled WGS sequence"/>
</dbReference>
<dbReference type="GO" id="GO:0035091">
    <property type="term" value="F:phosphatidylinositol binding"/>
    <property type="evidence" value="ECO:0007669"/>
    <property type="project" value="InterPro"/>
</dbReference>
<name>A0A183ST94_SCHSO</name>
<feature type="region of interest" description="Disordered" evidence="3">
    <location>
        <begin position="686"/>
        <end position="857"/>
    </location>
</feature>
<dbReference type="AlphaFoldDB" id="A0A183ST94"/>
<feature type="compositionally biased region" description="Polar residues" evidence="3">
    <location>
        <begin position="764"/>
        <end position="775"/>
    </location>
</feature>
<dbReference type="InterPro" id="IPR001611">
    <property type="entry name" value="Leu-rich_rpt"/>
</dbReference>
<evidence type="ECO:0000256" key="3">
    <source>
        <dbReference type="SAM" id="MobiDB-lite"/>
    </source>
</evidence>
<evidence type="ECO:0000259" key="4">
    <source>
        <dbReference type="PROSITE" id="PS50195"/>
    </source>
</evidence>
<dbReference type="WBParaSite" id="SSLN_0000772001-mRNA-1">
    <property type="protein sequence ID" value="SSLN_0000772001-mRNA-1"/>
    <property type="gene ID" value="SSLN_0000772001"/>
</dbReference>
<keyword evidence="1" id="KW-0433">Leucine-rich repeat</keyword>
<evidence type="ECO:0000256" key="1">
    <source>
        <dbReference type="ARBA" id="ARBA00022614"/>
    </source>
</evidence>
<reference evidence="5 6" key="2">
    <citation type="submission" date="2018-11" db="EMBL/GenBank/DDBJ databases">
        <authorList>
            <consortium name="Pathogen Informatics"/>
        </authorList>
    </citation>
    <scope>NUCLEOTIDE SEQUENCE [LARGE SCALE GENOMIC DNA]</scope>
    <source>
        <strain evidence="5 6">NST_G2</strain>
    </source>
</reference>
<dbReference type="SMART" id="SM00369">
    <property type="entry name" value="LRR_TYP"/>
    <property type="match status" value="2"/>
</dbReference>
<dbReference type="Gene3D" id="3.80.10.10">
    <property type="entry name" value="Ribonuclease Inhibitor"/>
    <property type="match status" value="2"/>
</dbReference>
<dbReference type="InterPro" id="IPR036871">
    <property type="entry name" value="PX_dom_sf"/>
</dbReference>
<dbReference type="InterPro" id="IPR001683">
    <property type="entry name" value="PX_dom"/>
</dbReference>
<dbReference type="EMBL" id="UYSU01034142">
    <property type="protein sequence ID" value="VDL93827.1"/>
    <property type="molecule type" value="Genomic_DNA"/>
</dbReference>
<organism evidence="7">
    <name type="scientific">Schistocephalus solidus</name>
    <name type="common">Tapeworm</name>
    <dbReference type="NCBI Taxonomy" id="70667"/>
    <lineage>
        <taxon>Eukaryota</taxon>
        <taxon>Metazoa</taxon>
        <taxon>Spiralia</taxon>
        <taxon>Lophotrochozoa</taxon>
        <taxon>Platyhelminthes</taxon>
        <taxon>Cestoda</taxon>
        <taxon>Eucestoda</taxon>
        <taxon>Diphyllobothriidea</taxon>
        <taxon>Diphyllobothriidae</taxon>
        <taxon>Schistocephalus</taxon>
    </lineage>
</organism>
<dbReference type="OrthoDB" id="430293at2759"/>
<feature type="compositionally biased region" description="Polar residues" evidence="3">
    <location>
        <begin position="399"/>
        <end position="413"/>
    </location>
</feature>
<dbReference type="STRING" id="70667.A0A183ST94"/>
<gene>
    <name evidence="5" type="ORF">SSLN_LOCUS7442</name>
</gene>
<dbReference type="GO" id="GO:0005737">
    <property type="term" value="C:cytoplasm"/>
    <property type="evidence" value="ECO:0007669"/>
    <property type="project" value="TreeGrafter"/>
</dbReference>
<feature type="region of interest" description="Disordered" evidence="3">
    <location>
        <begin position="425"/>
        <end position="444"/>
    </location>
</feature>
<keyword evidence="6" id="KW-1185">Reference proteome</keyword>
<evidence type="ECO:0000313" key="6">
    <source>
        <dbReference type="Proteomes" id="UP000275846"/>
    </source>
</evidence>
<proteinExistence type="predicted"/>
<feature type="compositionally biased region" description="Polar residues" evidence="3">
    <location>
        <begin position="686"/>
        <end position="707"/>
    </location>
</feature>
<feature type="domain" description="PX" evidence="4">
    <location>
        <begin position="1"/>
        <end position="193"/>
    </location>
</feature>
<dbReference type="SUPFAM" id="SSF64268">
    <property type="entry name" value="PX domain"/>
    <property type="match status" value="1"/>
</dbReference>
<feature type="region of interest" description="Disordered" evidence="3">
    <location>
        <begin position="388"/>
        <end position="413"/>
    </location>
</feature>
<dbReference type="PROSITE" id="PS50195">
    <property type="entry name" value="PX"/>
    <property type="match status" value="1"/>
</dbReference>
<evidence type="ECO:0000313" key="7">
    <source>
        <dbReference type="WBParaSite" id="SSLN_0000772001-mRNA-1"/>
    </source>
</evidence>
<evidence type="ECO:0000313" key="5">
    <source>
        <dbReference type="EMBL" id="VDL93827.1"/>
    </source>
</evidence>
<dbReference type="InterPro" id="IPR032675">
    <property type="entry name" value="LRR_dom_sf"/>
</dbReference>
<dbReference type="PROSITE" id="PS51450">
    <property type="entry name" value="LRR"/>
    <property type="match status" value="2"/>
</dbReference>
<dbReference type="Gene3D" id="3.30.1520.10">
    <property type="entry name" value="Phox-like domain"/>
    <property type="match status" value="1"/>
</dbReference>
<dbReference type="InterPro" id="IPR003591">
    <property type="entry name" value="Leu-rich_rpt_typical-subtyp"/>
</dbReference>
<dbReference type="SUPFAM" id="SSF52058">
    <property type="entry name" value="L domain-like"/>
    <property type="match status" value="1"/>
</dbReference>
<feature type="compositionally biased region" description="Basic and acidic residues" evidence="3">
    <location>
        <begin position="708"/>
        <end position="730"/>
    </location>
</feature>
<dbReference type="Pfam" id="PF00560">
    <property type="entry name" value="LRR_1"/>
    <property type="match status" value="1"/>
</dbReference>
<accession>A0A183ST94</accession>
<sequence length="874" mass="95707">EYDIEICHPAGHCWCVTRRYREFRALRDAVSSSIIVPLPLRRTPQSHWHKMALVGEPKSHHRGPRSLATAEPRVLHHLNQHQLSLCLIQQLHSAYNLPEDVTLPSRKLFNNLSRAFVYQRSRDLEAFLNRLLAHYTLPPAPLAAFIDWDRYDIHGITNCLARQLSKGGETILSRNLLYSMQVYQLSAVNRRVISPVAPILSSVFPPARPLCAPSLLYVPFASFRDFQLIGSIEKLHKSNVTINSLNFDMSPFKRLKYLELINVELKRMRGFECIKGTMTELIVHHSLKNLRNLMLGDLYAAGGGDWVYGETPVSTLPWNQIKMADFSNNFLHSIDQTITLLPMVEILNLSNNLLTELAPLTCLPYLRVLYVSGNQLYIGEEAGLDLPSPANGLPELQSGGDTTSLDAKASSEQPTVVLGTAASASTSGASELSSETRKTSPPPLHTRLGEIHVLALANNGLRSAILVAGINSLQHLDLSDNKIDSFAELVCLGSLPHLSSVDLSGNPICGNPYYRRNTLDLLGLRFTLVSGECMLILHGHLSIIKFPSPQIKLNPTHLPKSLMQIALDGQRATRQEIEIVELYRALKRGGVTLCSQLPAVCAPTTEVQKESTTNISTSGQNDQPVSIFQCNPEVPSCTETAMAHGDPGPCDSLTDVDLRAKKESPGSVRQSEKCKSDLLETDIFQPNNNLQSSSTSPNVGCQAATESSLHEKSLSSTEKDLRTHSVKEPEGMVTTGHTGASPKETLQSTEPPTIPFSALGNANGRENFSDATSSPPDDHFDREVTSISSSAPDKVAASKLQPRQLPTQGANTLPSKSNNDASPSDFLSNLPCGSEPYPTSADCTPADPTTMSVDNVDYDEHRLVLPKETKCESP</sequence>
<evidence type="ECO:0000256" key="2">
    <source>
        <dbReference type="ARBA" id="ARBA00022737"/>
    </source>
</evidence>
<feature type="compositionally biased region" description="Polar residues" evidence="3">
    <location>
        <begin position="804"/>
        <end position="827"/>
    </location>
</feature>
<reference evidence="7" key="1">
    <citation type="submission" date="2016-06" db="UniProtKB">
        <authorList>
            <consortium name="WormBaseParasite"/>
        </authorList>
    </citation>
    <scope>IDENTIFICATION</scope>
</reference>